<accession>A0A8K0KFA3</accession>
<evidence type="ECO:0000256" key="1">
    <source>
        <dbReference type="SAM" id="MobiDB-lite"/>
    </source>
</evidence>
<reference evidence="2" key="2">
    <citation type="submission" date="2017-10" db="EMBL/GenBank/DDBJ databases">
        <title>Ladona fulva Genome sequencing and assembly.</title>
        <authorList>
            <person name="Murali S."/>
            <person name="Richards S."/>
            <person name="Bandaranaike D."/>
            <person name="Bellair M."/>
            <person name="Blankenburg K."/>
            <person name="Chao H."/>
            <person name="Dinh H."/>
            <person name="Doddapaneni H."/>
            <person name="Dugan-Rocha S."/>
            <person name="Elkadiri S."/>
            <person name="Gnanaolivu R."/>
            <person name="Hernandez B."/>
            <person name="Skinner E."/>
            <person name="Javaid M."/>
            <person name="Lee S."/>
            <person name="Li M."/>
            <person name="Ming W."/>
            <person name="Munidasa M."/>
            <person name="Muniz J."/>
            <person name="Nguyen L."/>
            <person name="Hughes D."/>
            <person name="Osuji N."/>
            <person name="Pu L.-L."/>
            <person name="Puazo M."/>
            <person name="Qu C."/>
            <person name="Quiroz J."/>
            <person name="Raj R."/>
            <person name="Weissenberger G."/>
            <person name="Xin Y."/>
            <person name="Zou X."/>
            <person name="Han Y."/>
            <person name="Worley K."/>
            <person name="Muzny D."/>
            <person name="Gibbs R."/>
        </authorList>
    </citation>
    <scope>NUCLEOTIDE SEQUENCE</scope>
    <source>
        <strain evidence="2">Sampled in the wild</strain>
    </source>
</reference>
<evidence type="ECO:0000313" key="3">
    <source>
        <dbReference type="Proteomes" id="UP000792457"/>
    </source>
</evidence>
<feature type="compositionally biased region" description="Low complexity" evidence="1">
    <location>
        <begin position="105"/>
        <end position="140"/>
    </location>
</feature>
<feature type="compositionally biased region" description="Polar residues" evidence="1">
    <location>
        <begin position="50"/>
        <end position="63"/>
    </location>
</feature>
<gene>
    <name evidence="2" type="ORF">J437_LFUL010374</name>
</gene>
<comment type="caution">
    <text evidence="2">The sequence shown here is derived from an EMBL/GenBank/DDBJ whole genome shotgun (WGS) entry which is preliminary data.</text>
</comment>
<dbReference type="Proteomes" id="UP000792457">
    <property type="component" value="Unassembled WGS sequence"/>
</dbReference>
<organism evidence="2 3">
    <name type="scientific">Ladona fulva</name>
    <name type="common">Scarce chaser dragonfly</name>
    <name type="synonym">Libellula fulva</name>
    <dbReference type="NCBI Taxonomy" id="123851"/>
    <lineage>
        <taxon>Eukaryota</taxon>
        <taxon>Metazoa</taxon>
        <taxon>Ecdysozoa</taxon>
        <taxon>Arthropoda</taxon>
        <taxon>Hexapoda</taxon>
        <taxon>Insecta</taxon>
        <taxon>Pterygota</taxon>
        <taxon>Palaeoptera</taxon>
        <taxon>Odonata</taxon>
        <taxon>Epiprocta</taxon>
        <taxon>Anisoptera</taxon>
        <taxon>Libelluloidea</taxon>
        <taxon>Libellulidae</taxon>
        <taxon>Ladona</taxon>
    </lineage>
</organism>
<dbReference type="EMBL" id="KZ308689">
    <property type="protein sequence ID" value="KAG8233144.1"/>
    <property type="molecule type" value="Genomic_DNA"/>
</dbReference>
<evidence type="ECO:0000313" key="2">
    <source>
        <dbReference type="EMBL" id="KAG8233144.1"/>
    </source>
</evidence>
<dbReference type="AlphaFoldDB" id="A0A8K0KFA3"/>
<feature type="region of interest" description="Disordered" evidence="1">
    <location>
        <begin position="1"/>
        <end position="152"/>
    </location>
</feature>
<keyword evidence="3" id="KW-1185">Reference proteome</keyword>
<sequence length="182" mass="18534">MEKRSSNLSGDSIISQTPPAPPKRLLKKTSSVSLTGDIVTVTTEGCKLDNSMSENQGKNGQEWSGSSPPPIPSPRSQAPLAPPPIPPKATTTPLPSPGVPIHGASPSLSLPPSSSLASSTCSVLSNSSSGSSSSTCSAPLTMASNNSLPRSISPPPCEIQVIHRDASSELCSITPQLQASPT</sequence>
<name>A0A8K0KFA3_LADFU</name>
<feature type="compositionally biased region" description="Polar residues" evidence="1">
    <location>
        <begin position="1"/>
        <end position="17"/>
    </location>
</feature>
<reference evidence="2" key="1">
    <citation type="submission" date="2013-04" db="EMBL/GenBank/DDBJ databases">
        <authorList>
            <person name="Qu J."/>
            <person name="Murali S.C."/>
            <person name="Bandaranaike D."/>
            <person name="Bellair M."/>
            <person name="Blankenburg K."/>
            <person name="Chao H."/>
            <person name="Dinh H."/>
            <person name="Doddapaneni H."/>
            <person name="Downs B."/>
            <person name="Dugan-Rocha S."/>
            <person name="Elkadiri S."/>
            <person name="Gnanaolivu R.D."/>
            <person name="Hernandez B."/>
            <person name="Javaid M."/>
            <person name="Jayaseelan J.C."/>
            <person name="Lee S."/>
            <person name="Li M."/>
            <person name="Ming W."/>
            <person name="Munidasa M."/>
            <person name="Muniz J."/>
            <person name="Nguyen L."/>
            <person name="Ongeri F."/>
            <person name="Osuji N."/>
            <person name="Pu L.-L."/>
            <person name="Puazo M."/>
            <person name="Qu C."/>
            <person name="Quiroz J."/>
            <person name="Raj R."/>
            <person name="Weissenberger G."/>
            <person name="Xin Y."/>
            <person name="Zou X."/>
            <person name="Han Y."/>
            <person name="Richards S."/>
            <person name="Worley K."/>
            <person name="Muzny D."/>
            <person name="Gibbs R."/>
        </authorList>
    </citation>
    <scope>NUCLEOTIDE SEQUENCE</scope>
    <source>
        <strain evidence="2">Sampled in the wild</strain>
    </source>
</reference>
<proteinExistence type="predicted"/>
<protein>
    <submittedName>
        <fullName evidence="2">Uncharacterized protein</fullName>
    </submittedName>
</protein>